<dbReference type="Gene3D" id="2.60.120.470">
    <property type="entry name" value="PITH domain"/>
    <property type="match status" value="1"/>
</dbReference>
<dbReference type="OrthoDB" id="2635at2759"/>
<reference evidence="4" key="1">
    <citation type="submission" date="2016-03" db="EMBL/GenBank/DDBJ databases">
        <title>Draft genome sequence of Rosellinia necatrix.</title>
        <authorList>
            <person name="Kanematsu S."/>
        </authorList>
    </citation>
    <scope>NUCLEOTIDE SEQUENCE [LARGE SCALE GENOMIC DNA]</scope>
    <source>
        <strain evidence="4">W97</strain>
    </source>
</reference>
<dbReference type="PANTHER" id="PTHR12175:SF1">
    <property type="entry name" value="PITH DOMAIN-CONTAINING PROTEIN 1"/>
    <property type="match status" value="1"/>
</dbReference>
<dbReference type="SUPFAM" id="SSF49785">
    <property type="entry name" value="Galactose-binding domain-like"/>
    <property type="match status" value="1"/>
</dbReference>
<dbReference type="Pfam" id="PF06201">
    <property type="entry name" value="PITH"/>
    <property type="match status" value="1"/>
</dbReference>
<feature type="region of interest" description="Disordered" evidence="2">
    <location>
        <begin position="172"/>
        <end position="199"/>
    </location>
</feature>
<organism evidence="4">
    <name type="scientific">Rosellinia necatrix</name>
    <name type="common">White root-rot fungus</name>
    <dbReference type="NCBI Taxonomy" id="77044"/>
    <lineage>
        <taxon>Eukaryota</taxon>
        <taxon>Fungi</taxon>
        <taxon>Dikarya</taxon>
        <taxon>Ascomycota</taxon>
        <taxon>Pezizomycotina</taxon>
        <taxon>Sordariomycetes</taxon>
        <taxon>Xylariomycetidae</taxon>
        <taxon>Xylariales</taxon>
        <taxon>Xylariaceae</taxon>
        <taxon>Rosellinia</taxon>
    </lineage>
</organism>
<dbReference type="EMBL" id="DF977479">
    <property type="protein sequence ID" value="GAP88991.1"/>
    <property type="molecule type" value="Genomic_DNA"/>
</dbReference>
<keyword evidence="4" id="KW-0687">Ribonucleoprotein</keyword>
<feature type="compositionally biased region" description="Acidic residues" evidence="2">
    <location>
        <begin position="180"/>
        <end position="192"/>
    </location>
</feature>
<evidence type="ECO:0000256" key="2">
    <source>
        <dbReference type="SAM" id="MobiDB-lite"/>
    </source>
</evidence>
<evidence type="ECO:0000256" key="1">
    <source>
        <dbReference type="ARBA" id="ARBA00025788"/>
    </source>
</evidence>
<dbReference type="OMA" id="RLVFKPW"/>
<dbReference type="STRING" id="77044.A0A1W2TL29"/>
<feature type="domain" description="PITH" evidence="3">
    <location>
        <begin position="27"/>
        <end position="227"/>
    </location>
</feature>
<dbReference type="GO" id="GO:0005737">
    <property type="term" value="C:cytoplasm"/>
    <property type="evidence" value="ECO:0007669"/>
    <property type="project" value="UniProtKB-ARBA"/>
</dbReference>
<proteinExistence type="inferred from homology"/>
<evidence type="ECO:0000313" key="4">
    <source>
        <dbReference type="EMBL" id="GAP88991.1"/>
    </source>
</evidence>
<dbReference type="InterPro" id="IPR008979">
    <property type="entry name" value="Galactose-bd-like_sf"/>
</dbReference>
<keyword evidence="5" id="KW-1185">Reference proteome</keyword>
<evidence type="ECO:0000313" key="5">
    <source>
        <dbReference type="Proteomes" id="UP000054516"/>
    </source>
</evidence>
<comment type="similarity">
    <text evidence="1">Belongs to the PITHD1 family.</text>
</comment>
<dbReference type="InterPro" id="IPR037047">
    <property type="entry name" value="PITH_dom_sf"/>
</dbReference>
<dbReference type="GO" id="GO:0005840">
    <property type="term" value="C:ribosome"/>
    <property type="evidence" value="ECO:0007669"/>
    <property type="project" value="UniProtKB-KW"/>
</dbReference>
<feature type="region of interest" description="Disordered" evidence="2">
    <location>
        <begin position="1"/>
        <end position="29"/>
    </location>
</feature>
<dbReference type="PROSITE" id="PS51532">
    <property type="entry name" value="PITH"/>
    <property type="match status" value="1"/>
</dbReference>
<name>A0A1W2TL29_ROSNE</name>
<gene>
    <name evidence="4" type="ORF">SAMD00023353_3400720</name>
</gene>
<dbReference type="PANTHER" id="PTHR12175">
    <property type="entry name" value="AD039 HT014 THIOREDOXIN FAMILY TRP26"/>
    <property type="match status" value="1"/>
</dbReference>
<dbReference type="GO" id="GO:0005634">
    <property type="term" value="C:nucleus"/>
    <property type="evidence" value="ECO:0007669"/>
    <property type="project" value="TreeGrafter"/>
</dbReference>
<sequence>MSHNHDHYDHDHGHGHDHGHDHDHDHSDDITPVLQKNLYQHIEFDKIVTLNEHRIGAGKEVVKKTWQQRLEPEPELLSDTDEQLIIHVPFTGQVKLHAIKIRGSLAPSTPKRLRLYINRDDIDFDNVEDMKATQEFQLSQTSEVQDIMVTRRLFSSVQRLTLFFMDNFAPTHHSSSSSVESDEDDEDDDEGGSQDGCEKTQMSYLGFQGDWMQLGRAPVNILYEAAPNPNDHALKGTHVNAQSGNFRFD</sequence>
<dbReference type="AlphaFoldDB" id="A0A1W2TL29"/>
<dbReference type="InterPro" id="IPR045099">
    <property type="entry name" value="PITH1-like"/>
</dbReference>
<keyword evidence="4" id="KW-0689">Ribosomal protein</keyword>
<dbReference type="InterPro" id="IPR010400">
    <property type="entry name" value="PITH_dom"/>
</dbReference>
<evidence type="ECO:0000259" key="3">
    <source>
        <dbReference type="PROSITE" id="PS51532"/>
    </source>
</evidence>
<protein>
    <submittedName>
        <fullName evidence="4">Putative 60S ribosomal protein L3</fullName>
    </submittedName>
</protein>
<dbReference type="Proteomes" id="UP000054516">
    <property type="component" value="Unassembled WGS sequence"/>
</dbReference>
<accession>A0A1W2TL29</accession>